<evidence type="ECO:0000313" key="1">
    <source>
        <dbReference type="Proteomes" id="UP000492821"/>
    </source>
</evidence>
<organism evidence="1 2">
    <name type="scientific">Panagrellus redivivus</name>
    <name type="common">Microworm</name>
    <dbReference type="NCBI Taxonomy" id="6233"/>
    <lineage>
        <taxon>Eukaryota</taxon>
        <taxon>Metazoa</taxon>
        <taxon>Ecdysozoa</taxon>
        <taxon>Nematoda</taxon>
        <taxon>Chromadorea</taxon>
        <taxon>Rhabditida</taxon>
        <taxon>Tylenchina</taxon>
        <taxon>Panagrolaimomorpha</taxon>
        <taxon>Panagrolaimoidea</taxon>
        <taxon>Panagrolaimidae</taxon>
        <taxon>Panagrellus</taxon>
    </lineage>
</organism>
<sequence length="67" mass="7141">MASGRKRVSASVASSVSSCQRQTVFSTSVYIPTGPWQCWHEAALTAAMSEVGENGGRALDGLNFEYV</sequence>
<keyword evidence="1" id="KW-1185">Reference proteome</keyword>
<dbReference type="Proteomes" id="UP000492821">
    <property type="component" value="Unassembled WGS sequence"/>
</dbReference>
<reference evidence="2" key="2">
    <citation type="submission" date="2020-10" db="UniProtKB">
        <authorList>
            <consortium name="WormBaseParasite"/>
        </authorList>
    </citation>
    <scope>IDENTIFICATION</scope>
</reference>
<accession>A0A7E4VSK1</accession>
<reference evidence="1" key="1">
    <citation type="journal article" date="2013" name="Genetics">
        <title>The draft genome and transcriptome of Panagrellus redivivus are shaped by the harsh demands of a free-living lifestyle.</title>
        <authorList>
            <person name="Srinivasan J."/>
            <person name="Dillman A.R."/>
            <person name="Macchietto M.G."/>
            <person name="Heikkinen L."/>
            <person name="Lakso M."/>
            <person name="Fracchia K.M."/>
            <person name="Antoshechkin I."/>
            <person name="Mortazavi A."/>
            <person name="Wong G."/>
            <person name="Sternberg P.W."/>
        </authorList>
    </citation>
    <scope>NUCLEOTIDE SEQUENCE [LARGE SCALE GENOMIC DNA]</scope>
    <source>
        <strain evidence="1">MT8872</strain>
    </source>
</reference>
<name>A0A7E4VSK1_PANRE</name>
<evidence type="ECO:0000313" key="2">
    <source>
        <dbReference type="WBParaSite" id="Pan_g24040.t1"/>
    </source>
</evidence>
<proteinExistence type="predicted"/>
<dbReference type="PROSITE" id="PS51257">
    <property type="entry name" value="PROKAR_LIPOPROTEIN"/>
    <property type="match status" value="1"/>
</dbReference>
<dbReference type="AlphaFoldDB" id="A0A7E4VSK1"/>
<dbReference type="WBParaSite" id="Pan_g24040.t1">
    <property type="protein sequence ID" value="Pan_g24040.t1"/>
    <property type="gene ID" value="Pan_g24040"/>
</dbReference>
<protein>
    <submittedName>
        <fullName evidence="2">Uncharacterized protein</fullName>
    </submittedName>
</protein>